<dbReference type="GO" id="GO:0008299">
    <property type="term" value="P:isoprenoid biosynthetic process"/>
    <property type="evidence" value="ECO:0007669"/>
    <property type="project" value="InterPro"/>
</dbReference>
<keyword evidence="2" id="KW-0460">Magnesium</keyword>
<dbReference type="PANTHER" id="PTHR12001:SF44">
    <property type="entry name" value="GERANYLGERANYL PYROPHOSPHATE SYNTHASE"/>
    <property type="match status" value="1"/>
</dbReference>
<dbReference type="AlphaFoldDB" id="A0A4S2M266"/>
<evidence type="ECO:0000256" key="4">
    <source>
        <dbReference type="SAM" id="MobiDB-lite"/>
    </source>
</evidence>
<dbReference type="CDD" id="cd00685">
    <property type="entry name" value="Trans_IPPS_HT"/>
    <property type="match status" value="1"/>
</dbReference>
<keyword evidence="3" id="KW-0808">Transferase</keyword>
<dbReference type="PANTHER" id="PTHR12001">
    <property type="entry name" value="GERANYLGERANYL PYROPHOSPHATE SYNTHASE"/>
    <property type="match status" value="1"/>
</dbReference>
<organism evidence="5 6">
    <name type="scientific">Opisthorchis felineus</name>
    <dbReference type="NCBI Taxonomy" id="147828"/>
    <lineage>
        <taxon>Eukaryota</taxon>
        <taxon>Metazoa</taxon>
        <taxon>Spiralia</taxon>
        <taxon>Lophotrochozoa</taxon>
        <taxon>Platyhelminthes</taxon>
        <taxon>Trematoda</taxon>
        <taxon>Digenea</taxon>
        <taxon>Opisthorchiida</taxon>
        <taxon>Opisthorchiata</taxon>
        <taxon>Opisthorchiidae</taxon>
        <taxon>Opisthorchis</taxon>
    </lineage>
</organism>
<dbReference type="Pfam" id="PF00348">
    <property type="entry name" value="polyprenyl_synt"/>
    <property type="match status" value="1"/>
</dbReference>
<accession>A0A4S2M266</accession>
<dbReference type="Proteomes" id="UP000308267">
    <property type="component" value="Unassembled WGS sequence"/>
</dbReference>
<comment type="similarity">
    <text evidence="3">Belongs to the FPP/GGPP synthase family.</text>
</comment>
<sequence length="360" mass="40529">MPDTTTGDGSGCAKYLESSNSHTASFAEIVLEPYNYLIGNVKKELRSELISALNHWMNVPPAPIKAIAEVIRMLHNSSLIIDDIEDGSLLRRGKPAAHCIFGTPSSINSANYVYFLALQKVIELERPDAVTIFTEQMLELHIGQGMELFWRHSFRCPTEEEYFAMALRKTSGLFALAFRLMQLFSENKENYKPLVDTLGLLFQIRDDYVNLVDKSYQKSKAFAEDITEGKFSFPIVRSIQANPRDNQVMSILCQRTTDNYLKVHCVRHMAELGAFDYTVDVMAKLEQQCHALIEHHGGNPLLSAFLKKVSSIYRLNDGQLRRHSASEFDFNPESEQATPVESSKLPCSLTPNGPLKPSSS</sequence>
<dbReference type="SUPFAM" id="SSF48576">
    <property type="entry name" value="Terpenoid synthases"/>
    <property type="match status" value="1"/>
</dbReference>
<evidence type="ECO:0008006" key="7">
    <source>
        <dbReference type="Google" id="ProtNLM"/>
    </source>
</evidence>
<keyword evidence="6" id="KW-1185">Reference proteome</keyword>
<feature type="region of interest" description="Disordered" evidence="4">
    <location>
        <begin position="327"/>
        <end position="360"/>
    </location>
</feature>
<protein>
    <recommendedName>
        <fullName evidence="7">Geranylgeranyl pyrophosphate synthase</fullName>
    </recommendedName>
</protein>
<dbReference type="PROSITE" id="PS00723">
    <property type="entry name" value="POLYPRENYL_SYNTHASE_1"/>
    <property type="match status" value="1"/>
</dbReference>
<evidence type="ECO:0000256" key="1">
    <source>
        <dbReference type="ARBA" id="ARBA00022723"/>
    </source>
</evidence>
<dbReference type="OrthoDB" id="6921389at2759"/>
<proteinExistence type="inferred from homology"/>
<gene>
    <name evidence="5" type="ORF">CRM22_004554</name>
</gene>
<reference evidence="5 6" key="1">
    <citation type="journal article" date="2019" name="BMC Genomics">
        <title>New insights from Opisthorchis felineus genome: update on genomics of the epidemiologically important liver flukes.</title>
        <authorList>
            <person name="Ershov N.I."/>
            <person name="Mordvinov V.A."/>
            <person name="Prokhortchouk E.B."/>
            <person name="Pakharukova M.Y."/>
            <person name="Gunbin K.V."/>
            <person name="Ustyantsev K."/>
            <person name="Genaev M.A."/>
            <person name="Blinov A.G."/>
            <person name="Mazur A."/>
            <person name="Boulygina E."/>
            <person name="Tsygankova S."/>
            <person name="Khrameeva E."/>
            <person name="Chekanov N."/>
            <person name="Fan G."/>
            <person name="Xiao A."/>
            <person name="Zhang H."/>
            <person name="Xu X."/>
            <person name="Yang H."/>
            <person name="Solovyev V."/>
            <person name="Lee S.M."/>
            <person name="Liu X."/>
            <person name="Afonnikov D.A."/>
            <person name="Skryabin K.G."/>
        </authorList>
    </citation>
    <scope>NUCLEOTIDE SEQUENCE [LARGE SCALE GENOMIC DNA]</scope>
    <source>
        <strain evidence="5">AK-0245</strain>
        <tissue evidence="5">Whole organism</tissue>
    </source>
</reference>
<dbReference type="InterPro" id="IPR008949">
    <property type="entry name" value="Isoprenoid_synthase_dom_sf"/>
</dbReference>
<dbReference type="PROSITE" id="PS00444">
    <property type="entry name" value="POLYPRENYL_SYNTHASE_2"/>
    <property type="match status" value="1"/>
</dbReference>
<name>A0A4S2M266_OPIFE</name>
<evidence type="ECO:0000256" key="2">
    <source>
        <dbReference type="ARBA" id="ARBA00022842"/>
    </source>
</evidence>
<evidence type="ECO:0000313" key="5">
    <source>
        <dbReference type="EMBL" id="TGZ67867.1"/>
    </source>
</evidence>
<dbReference type="SFLD" id="SFLDS00005">
    <property type="entry name" value="Isoprenoid_Synthase_Type_I"/>
    <property type="match status" value="1"/>
</dbReference>
<dbReference type="Gene3D" id="1.10.600.10">
    <property type="entry name" value="Farnesyl Diphosphate Synthase"/>
    <property type="match status" value="1"/>
</dbReference>
<dbReference type="InterPro" id="IPR033749">
    <property type="entry name" value="Polyprenyl_synt_CS"/>
</dbReference>
<dbReference type="EMBL" id="SJOL01006395">
    <property type="protein sequence ID" value="TGZ67867.1"/>
    <property type="molecule type" value="Genomic_DNA"/>
</dbReference>
<keyword evidence="1" id="KW-0479">Metal-binding</keyword>
<evidence type="ECO:0000313" key="6">
    <source>
        <dbReference type="Proteomes" id="UP000308267"/>
    </source>
</evidence>
<dbReference type="InterPro" id="IPR000092">
    <property type="entry name" value="Polyprenyl_synt"/>
</dbReference>
<dbReference type="GO" id="GO:0004659">
    <property type="term" value="F:prenyltransferase activity"/>
    <property type="evidence" value="ECO:0007669"/>
    <property type="project" value="InterPro"/>
</dbReference>
<comment type="caution">
    <text evidence="5">The sequence shown here is derived from an EMBL/GenBank/DDBJ whole genome shotgun (WGS) entry which is preliminary data.</text>
</comment>
<dbReference type="STRING" id="147828.A0A4S2M266"/>
<dbReference type="GO" id="GO:0046872">
    <property type="term" value="F:metal ion binding"/>
    <property type="evidence" value="ECO:0007669"/>
    <property type="project" value="UniProtKB-KW"/>
</dbReference>
<evidence type="ECO:0000256" key="3">
    <source>
        <dbReference type="RuleBase" id="RU004466"/>
    </source>
</evidence>